<dbReference type="Proteomes" id="UP000748531">
    <property type="component" value="Unassembled WGS sequence"/>
</dbReference>
<reference evidence="2" key="1">
    <citation type="submission" date="2019-05" db="EMBL/GenBank/DDBJ databases">
        <title>Annotation for the trematode Paragonimus heterotremus.</title>
        <authorList>
            <person name="Choi Y.-J."/>
        </authorList>
    </citation>
    <scope>NUCLEOTIDE SEQUENCE</scope>
    <source>
        <strain evidence="2">LC</strain>
    </source>
</reference>
<evidence type="ECO:0000256" key="1">
    <source>
        <dbReference type="SAM" id="MobiDB-lite"/>
    </source>
</evidence>
<dbReference type="OrthoDB" id="10370229at2759"/>
<protein>
    <submittedName>
        <fullName evidence="2">Uncharacterized protein</fullName>
    </submittedName>
</protein>
<evidence type="ECO:0000313" key="2">
    <source>
        <dbReference type="EMBL" id="KAF5394301.1"/>
    </source>
</evidence>
<gene>
    <name evidence="2" type="ORF">PHET_11851</name>
</gene>
<accession>A0A8J4SN46</accession>
<feature type="compositionally biased region" description="Polar residues" evidence="1">
    <location>
        <begin position="21"/>
        <end position="48"/>
    </location>
</feature>
<dbReference type="EMBL" id="LUCH01019220">
    <property type="protein sequence ID" value="KAF5394301.1"/>
    <property type="molecule type" value="Genomic_DNA"/>
</dbReference>
<comment type="caution">
    <text evidence="2">The sequence shown here is derived from an EMBL/GenBank/DDBJ whole genome shotgun (WGS) entry which is preliminary data.</text>
</comment>
<feature type="compositionally biased region" description="Polar residues" evidence="1">
    <location>
        <begin position="89"/>
        <end position="121"/>
    </location>
</feature>
<evidence type="ECO:0000313" key="3">
    <source>
        <dbReference type="Proteomes" id="UP000748531"/>
    </source>
</evidence>
<name>A0A8J4SN46_9TREM</name>
<feature type="compositionally biased region" description="Polar residues" evidence="1">
    <location>
        <begin position="69"/>
        <end position="82"/>
    </location>
</feature>
<feature type="region of interest" description="Disordered" evidence="1">
    <location>
        <begin position="1"/>
        <end position="155"/>
    </location>
</feature>
<keyword evidence="3" id="KW-1185">Reference proteome</keyword>
<proteinExistence type="predicted"/>
<dbReference type="AlphaFoldDB" id="A0A8J4SN46"/>
<feature type="non-terminal residue" evidence="2">
    <location>
        <position position="1"/>
    </location>
</feature>
<organism evidence="2 3">
    <name type="scientific">Paragonimus heterotremus</name>
    <dbReference type="NCBI Taxonomy" id="100268"/>
    <lineage>
        <taxon>Eukaryota</taxon>
        <taxon>Metazoa</taxon>
        <taxon>Spiralia</taxon>
        <taxon>Lophotrochozoa</taxon>
        <taxon>Platyhelminthes</taxon>
        <taxon>Trematoda</taxon>
        <taxon>Digenea</taxon>
        <taxon>Plagiorchiida</taxon>
        <taxon>Troglotremata</taxon>
        <taxon>Troglotrematidae</taxon>
        <taxon>Paragonimus</taxon>
    </lineage>
</organism>
<sequence>SDKPVASVPVRPPCPTKSRRTTSSNCTLPRVSASNVGRNTATDSSVSKTYELPPLRDPTTRKRREMVHSLTSVSGSQASTGISRPFLESKTTSGNFPLVRSTTRRTLQNVRRGVCSSSSLTVKPRPCRQSLDNPSGESRSLAHQFPGSGYRLGSR</sequence>